<dbReference type="Proteomes" id="UP000886998">
    <property type="component" value="Unassembled WGS sequence"/>
</dbReference>
<sequence>MIFVLRVCGLYHGANCTNGNPSPAGLLRGESIFDSSILTLWTEFAEERSPPFHPLVCGWEHLTRFSRRSFPKYPLSSGVSPSYGITDVNAVHDPGVSSPPSLARNNGLTNLTIGSTTRFTDIGNGNRSRSGLRTTWIGSHTLAVNCERNEQTGFAPVRARASRNFKLFRNMFGIRHFAGCCTGGDDFKEGCRVGCSVVMNDWTVTLTDGFSLIEVLVCGDGDESGNGWADGKFAEVRDW</sequence>
<comment type="caution">
    <text evidence="1">The sequence shown here is derived from an EMBL/GenBank/DDBJ whole genome shotgun (WGS) entry which is preliminary data.</text>
</comment>
<protein>
    <submittedName>
        <fullName evidence="1">Uncharacterized protein</fullName>
    </submittedName>
</protein>
<dbReference type="AlphaFoldDB" id="A0A8X6WPT6"/>
<proteinExistence type="predicted"/>
<evidence type="ECO:0000313" key="2">
    <source>
        <dbReference type="Proteomes" id="UP000886998"/>
    </source>
</evidence>
<dbReference type="EMBL" id="BMAV01001244">
    <property type="protein sequence ID" value="GFY39172.1"/>
    <property type="molecule type" value="Genomic_DNA"/>
</dbReference>
<evidence type="ECO:0000313" key="1">
    <source>
        <dbReference type="EMBL" id="GFY39172.1"/>
    </source>
</evidence>
<gene>
    <name evidence="1" type="ORF">TNIN_499021</name>
</gene>
<name>A0A8X6WPT6_9ARAC</name>
<keyword evidence="2" id="KW-1185">Reference proteome</keyword>
<reference evidence="1" key="1">
    <citation type="submission" date="2020-08" db="EMBL/GenBank/DDBJ databases">
        <title>Multicomponent nature underlies the extraordinary mechanical properties of spider dragline silk.</title>
        <authorList>
            <person name="Kono N."/>
            <person name="Nakamura H."/>
            <person name="Mori M."/>
            <person name="Yoshida Y."/>
            <person name="Ohtoshi R."/>
            <person name="Malay A.D."/>
            <person name="Moran D.A.P."/>
            <person name="Tomita M."/>
            <person name="Numata K."/>
            <person name="Arakawa K."/>
        </authorList>
    </citation>
    <scope>NUCLEOTIDE SEQUENCE</scope>
</reference>
<accession>A0A8X6WPT6</accession>
<organism evidence="1 2">
    <name type="scientific">Trichonephila inaurata madagascariensis</name>
    <dbReference type="NCBI Taxonomy" id="2747483"/>
    <lineage>
        <taxon>Eukaryota</taxon>
        <taxon>Metazoa</taxon>
        <taxon>Ecdysozoa</taxon>
        <taxon>Arthropoda</taxon>
        <taxon>Chelicerata</taxon>
        <taxon>Arachnida</taxon>
        <taxon>Araneae</taxon>
        <taxon>Araneomorphae</taxon>
        <taxon>Entelegynae</taxon>
        <taxon>Araneoidea</taxon>
        <taxon>Nephilidae</taxon>
        <taxon>Trichonephila</taxon>
        <taxon>Trichonephila inaurata</taxon>
    </lineage>
</organism>
<dbReference type="OrthoDB" id="10434389at2759"/>